<reference evidence="2 3" key="1">
    <citation type="journal article" date="2021" name="Elife">
        <title>Chloroplast acquisition without the gene transfer in kleptoplastic sea slugs, Plakobranchus ocellatus.</title>
        <authorList>
            <person name="Maeda T."/>
            <person name="Takahashi S."/>
            <person name="Yoshida T."/>
            <person name="Shimamura S."/>
            <person name="Takaki Y."/>
            <person name="Nagai Y."/>
            <person name="Toyoda A."/>
            <person name="Suzuki Y."/>
            <person name="Arimoto A."/>
            <person name="Ishii H."/>
            <person name="Satoh N."/>
            <person name="Nishiyama T."/>
            <person name="Hasebe M."/>
            <person name="Maruyama T."/>
            <person name="Minagawa J."/>
            <person name="Obokata J."/>
            <person name="Shigenobu S."/>
        </authorList>
    </citation>
    <scope>NUCLEOTIDE SEQUENCE [LARGE SCALE GENOMIC DNA]</scope>
</reference>
<dbReference type="Proteomes" id="UP000735302">
    <property type="component" value="Unassembled WGS sequence"/>
</dbReference>
<accession>A0AAV4CS22</accession>
<keyword evidence="3" id="KW-1185">Reference proteome</keyword>
<protein>
    <submittedName>
        <fullName evidence="2">Uncharacterized protein</fullName>
    </submittedName>
</protein>
<sequence length="84" mass="9755">MEEQEKKRGRETQEEKKEVEEEDVGLDEERRGGKKEVEANGNWESNHQVCSKTYPQNIMQDSCVCLDLVTVQLGTYVVFCSRRS</sequence>
<organism evidence="2 3">
    <name type="scientific">Plakobranchus ocellatus</name>
    <dbReference type="NCBI Taxonomy" id="259542"/>
    <lineage>
        <taxon>Eukaryota</taxon>
        <taxon>Metazoa</taxon>
        <taxon>Spiralia</taxon>
        <taxon>Lophotrochozoa</taxon>
        <taxon>Mollusca</taxon>
        <taxon>Gastropoda</taxon>
        <taxon>Heterobranchia</taxon>
        <taxon>Euthyneura</taxon>
        <taxon>Panpulmonata</taxon>
        <taxon>Sacoglossa</taxon>
        <taxon>Placobranchoidea</taxon>
        <taxon>Plakobranchidae</taxon>
        <taxon>Plakobranchus</taxon>
    </lineage>
</organism>
<dbReference type="AlphaFoldDB" id="A0AAV4CS22"/>
<proteinExistence type="predicted"/>
<evidence type="ECO:0000256" key="1">
    <source>
        <dbReference type="SAM" id="MobiDB-lite"/>
    </source>
</evidence>
<name>A0AAV4CS22_9GAST</name>
<evidence type="ECO:0000313" key="3">
    <source>
        <dbReference type="Proteomes" id="UP000735302"/>
    </source>
</evidence>
<evidence type="ECO:0000313" key="2">
    <source>
        <dbReference type="EMBL" id="GFO34640.1"/>
    </source>
</evidence>
<feature type="compositionally biased region" description="Basic and acidic residues" evidence="1">
    <location>
        <begin position="27"/>
        <end position="38"/>
    </location>
</feature>
<feature type="compositionally biased region" description="Basic and acidic residues" evidence="1">
    <location>
        <begin position="1"/>
        <end position="19"/>
    </location>
</feature>
<dbReference type="EMBL" id="BLXT01006926">
    <property type="protein sequence ID" value="GFO34640.1"/>
    <property type="molecule type" value="Genomic_DNA"/>
</dbReference>
<feature type="region of interest" description="Disordered" evidence="1">
    <location>
        <begin position="1"/>
        <end position="46"/>
    </location>
</feature>
<gene>
    <name evidence="2" type="ORF">PoB_006114500</name>
</gene>
<comment type="caution">
    <text evidence="2">The sequence shown here is derived from an EMBL/GenBank/DDBJ whole genome shotgun (WGS) entry which is preliminary data.</text>
</comment>